<keyword evidence="1" id="KW-1133">Transmembrane helix</keyword>
<dbReference type="Proteomes" id="UP000194267">
    <property type="component" value="Unassembled WGS sequence"/>
</dbReference>
<feature type="transmembrane region" description="Helical" evidence="1">
    <location>
        <begin position="44"/>
        <end position="64"/>
    </location>
</feature>
<keyword evidence="1" id="KW-0812">Transmembrane</keyword>
<feature type="transmembrane region" description="Helical" evidence="1">
    <location>
        <begin position="137"/>
        <end position="158"/>
    </location>
</feature>
<evidence type="ECO:0000256" key="1">
    <source>
        <dbReference type="SAM" id="Phobius"/>
    </source>
</evidence>
<dbReference type="AlphaFoldDB" id="A0A1Y2T942"/>
<keyword evidence="1" id="KW-0472">Membrane</keyword>
<evidence type="ECO:0000313" key="2">
    <source>
        <dbReference type="EMBL" id="OTA42237.1"/>
    </source>
</evidence>
<evidence type="ECO:0000313" key="3">
    <source>
        <dbReference type="Proteomes" id="UP000194267"/>
    </source>
</evidence>
<name>A0A1Y2T942_SYMTR</name>
<dbReference type="EMBL" id="LWLV01000028">
    <property type="protein sequence ID" value="OTA42237.1"/>
    <property type="molecule type" value="Genomic_DNA"/>
</dbReference>
<sequence length="206" mass="22671">MSLNFLREARVLFHGRRGLAWLVPLAVLLLRFAGFDATSPENAAALELLLPLVGPAIAVVLLSLDQHGMGEVVLVGSRAGHFVWVYRLAWVVLWLLLLVAVPAPSPDLLLALGPAALLMGVVLSLSRRISLRAGLSVALVWWGISYLAIRLADPLLYFSPFSWAMLQLVQTGLFPEEIWLRKGAQLLLGLLLALDWARQNMKGHHH</sequence>
<organism evidence="2 3">
    <name type="scientific">Symbiobacterium thermophilum</name>
    <dbReference type="NCBI Taxonomy" id="2734"/>
    <lineage>
        <taxon>Bacteria</taxon>
        <taxon>Bacillati</taxon>
        <taxon>Bacillota</taxon>
        <taxon>Clostridia</taxon>
        <taxon>Eubacteriales</taxon>
        <taxon>Symbiobacteriaceae</taxon>
        <taxon>Symbiobacterium</taxon>
    </lineage>
</organism>
<gene>
    <name evidence="2" type="ORF">A6D92_00660</name>
</gene>
<feature type="transmembrane region" description="Helical" evidence="1">
    <location>
        <begin position="84"/>
        <end position="102"/>
    </location>
</feature>
<protein>
    <submittedName>
        <fullName evidence="2">Uncharacterized protein</fullName>
    </submittedName>
</protein>
<accession>A0A1Y2T942</accession>
<feature type="transmembrane region" description="Helical" evidence="1">
    <location>
        <begin position="108"/>
        <end position="125"/>
    </location>
</feature>
<proteinExistence type="predicted"/>
<comment type="caution">
    <text evidence="2">The sequence shown here is derived from an EMBL/GenBank/DDBJ whole genome shotgun (WGS) entry which is preliminary data.</text>
</comment>
<reference evidence="3" key="1">
    <citation type="submission" date="2016-04" db="EMBL/GenBank/DDBJ databases">
        <authorList>
            <person name="Antunes L.P."/>
            <person name="Martins L.F."/>
            <person name="Pereira R.V."/>
            <person name="Thomas A.M."/>
            <person name="Barbosa D."/>
            <person name="Nascimento L."/>
            <person name="Silva G.M."/>
            <person name="Condomitti G.W."/>
            <person name="Digiampietri L.A."/>
            <person name="Lombardi K.C."/>
            <person name="Ramos P.L."/>
            <person name="Quaggio R.B."/>
            <person name="Oliveira J.C."/>
            <person name="Pascon R.C."/>
            <person name="Cruz J.B."/>
            <person name="Silva A.M."/>
            <person name="Setubal J.C."/>
        </authorList>
    </citation>
    <scope>NUCLEOTIDE SEQUENCE [LARGE SCALE GENOMIC DNA]</scope>
</reference>